<dbReference type="Gene3D" id="3.30.300.160">
    <property type="entry name" value="Type II secretion system, protein E, N-terminal domain"/>
    <property type="match status" value="1"/>
</dbReference>
<keyword evidence="1" id="KW-0547">Nucleotide-binding</keyword>
<reference evidence="5" key="1">
    <citation type="journal article" date="2014" name="Front. Microbiol.">
        <title>High frequency of phylogenetically diverse reductive dehalogenase-homologous genes in deep subseafloor sedimentary metagenomes.</title>
        <authorList>
            <person name="Kawai M."/>
            <person name="Futagami T."/>
            <person name="Toyoda A."/>
            <person name="Takaki Y."/>
            <person name="Nishi S."/>
            <person name="Hori S."/>
            <person name="Arai W."/>
            <person name="Tsubouchi T."/>
            <person name="Morono Y."/>
            <person name="Uchiyama I."/>
            <person name="Ito T."/>
            <person name="Fujiyama A."/>
            <person name="Inagaki F."/>
            <person name="Takami H."/>
        </authorList>
    </citation>
    <scope>NUCLEOTIDE SEQUENCE</scope>
    <source>
        <strain evidence="5">Expedition CK06-06</strain>
    </source>
</reference>
<dbReference type="InterPro" id="IPR037257">
    <property type="entry name" value="T2SS_E_N_sf"/>
</dbReference>
<comment type="caution">
    <text evidence="5">The sequence shown here is derived from an EMBL/GenBank/DDBJ whole genome shotgun (WGS) entry which is preliminary data.</text>
</comment>
<name>X0UTC1_9ZZZZ</name>
<dbReference type="FunFam" id="3.30.300.160:FF:000002">
    <property type="entry name" value="Type II secretion system protein E"/>
    <property type="match status" value="1"/>
</dbReference>
<dbReference type="AlphaFoldDB" id="X0UTC1"/>
<evidence type="ECO:0000259" key="4">
    <source>
        <dbReference type="Pfam" id="PF05157"/>
    </source>
</evidence>
<dbReference type="InterPro" id="IPR027417">
    <property type="entry name" value="P-loop_NTPase"/>
</dbReference>
<protein>
    <recommendedName>
        <fullName evidence="6">Type II secretion system protein GspE N-terminal domain-containing protein</fullName>
    </recommendedName>
</protein>
<dbReference type="SUPFAM" id="SSF160246">
    <property type="entry name" value="EspE N-terminal domain-like"/>
    <property type="match status" value="1"/>
</dbReference>
<dbReference type="Pfam" id="PF05157">
    <property type="entry name" value="MshEN"/>
    <property type="match status" value="1"/>
</dbReference>
<dbReference type="InterPro" id="IPR001482">
    <property type="entry name" value="T2SS/T4SS_dom"/>
</dbReference>
<feature type="domain" description="Bacterial type II secretion system protein E" evidence="3">
    <location>
        <begin position="135"/>
        <end position="260"/>
    </location>
</feature>
<dbReference type="GO" id="GO:0005886">
    <property type="term" value="C:plasma membrane"/>
    <property type="evidence" value="ECO:0007669"/>
    <property type="project" value="TreeGrafter"/>
</dbReference>
<evidence type="ECO:0000256" key="1">
    <source>
        <dbReference type="ARBA" id="ARBA00022741"/>
    </source>
</evidence>
<evidence type="ECO:0000313" key="5">
    <source>
        <dbReference type="EMBL" id="GAG08965.1"/>
    </source>
</evidence>
<dbReference type="PANTHER" id="PTHR30258">
    <property type="entry name" value="TYPE II SECRETION SYSTEM PROTEIN GSPE-RELATED"/>
    <property type="match status" value="1"/>
</dbReference>
<feature type="non-terminal residue" evidence="5">
    <location>
        <position position="1"/>
    </location>
</feature>
<gene>
    <name evidence="5" type="ORF">S01H1_46565</name>
</gene>
<evidence type="ECO:0000259" key="3">
    <source>
        <dbReference type="Pfam" id="PF00437"/>
    </source>
</evidence>
<dbReference type="InterPro" id="IPR007831">
    <property type="entry name" value="T2SS_GspE_N"/>
</dbReference>
<feature type="non-terminal residue" evidence="5">
    <location>
        <position position="263"/>
    </location>
</feature>
<feature type="domain" description="Type II secretion system protein GspE N-terminal" evidence="4">
    <location>
        <begin position="14"/>
        <end position="98"/>
    </location>
</feature>
<organism evidence="5">
    <name type="scientific">marine sediment metagenome</name>
    <dbReference type="NCBI Taxonomy" id="412755"/>
    <lineage>
        <taxon>unclassified sequences</taxon>
        <taxon>metagenomes</taxon>
        <taxon>ecological metagenomes</taxon>
    </lineage>
</organism>
<dbReference type="EMBL" id="BARS01029823">
    <property type="protein sequence ID" value="GAG08965.1"/>
    <property type="molecule type" value="Genomic_DNA"/>
</dbReference>
<evidence type="ECO:0008006" key="6">
    <source>
        <dbReference type="Google" id="ProtNLM"/>
    </source>
</evidence>
<accession>X0UTC1</accession>
<keyword evidence="2" id="KW-0067">ATP-binding</keyword>
<dbReference type="GO" id="GO:0005524">
    <property type="term" value="F:ATP binding"/>
    <property type="evidence" value="ECO:0007669"/>
    <property type="project" value="UniProtKB-KW"/>
</dbReference>
<dbReference type="GO" id="GO:0016887">
    <property type="term" value="F:ATP hydrolysis activity"/>
    <property type="evidence" value="ECO:0007669"/>
    <property type="project" value="TreeGrafter"/>
</dbReference>
<sequence>VNEKDLMLALSKSLQIPPVNLAKLKVKPEIIKVIPEHVARHYQLMPLAKIGDNLTVAVSDPLNIFALDDIHALTNFKIKTVLSTEEDIKEAIRRFYAQNAGEIVEDVIKHKKATVEMISEDKPELDTKALMEMINEAPIVKITNMLLSEGIKRKASDILIEPLEKTLQVRYRIDGVLELGEAPPKTMHQAIVTRIKVISRLNVAEHRLPQDGRFKVKLPGKEVDFRVSVLPSSLGEKLALRILDKSSLLLDVERLGFEEQPLK</sequence>
<dbReference type="PANTHER" id="PTHR30258:SF1">
    <property type="entry name" value="PROTEIN TRANSPORT PROTEIN HOFB HOMOLOG"/>
    <property type="match status" value="1"/>
</dbReference>
<proteinExistence type="predicted"/>
<evidence type="ECO:0000256" key="2">
    <source>
        <dbReference type="ARBA" id="ARBA00022840"/>
    </source>
</evidence>
<dbReference type="Pfam" id="PF00437">
    <property type="entry name" value="T2SSE"/>
    <property type="match status" value="1"/>
</dbReference>
<dbReference type="SUPFAM" id="SSF52540">
    <property type="entry name" value="P-loop containing nucleoside triphosphate hydrolases"/>
    <property type="match status" value="1"/>
</dbReference>
<dbReference type="Gene3D" id="3.30.450.90">
    <property type="match status" value="1"/>
</dbReference>